<keyword evidence="2" id="KW-1185">Reference proteome</keyword>
<dbReference type="STRING" id="8469.M7B936"/>
<name>M7B936_CHEMY</name>
<sequence length="99" mass="11172">MLRRVCENWAIISYGEKFPDIHHFGIGCPFQERNPDVYQGSPVSLEIGNPTTDLEDGRICRKAGKSKKSFSRKEAEATFKSLVKTHEKYGWVTPPVSDG</sequence>
<protein>
    <submittedName>
        <fullName evidence="1">Ubiquitin-conjugating enzyme E2Q-like protein 1</fullName>
    </submittedName>
</protein>
<gene>
    <name evidence="1" type="ORF">UY3_14215</name>
</gene>
<dbReference type="AlphaFoldDB" id="M7B936"/>
<accession>M7B936</accession>
<proteinExistence type="predicted"/>
<organism evidence="1 2">
    <name type="scientific">Chelonia mydas</name>
    <name type="common">Green sea-turtle</name>
    <name type="synonym">Chelonia agassizi</name>
    <dbReference type="NCBI Taxonomy" id="8469"/>
    <lineage>
        <taxon>Eukaryota</taxon>
        <taxon>Metazoa</taxon>
        <taxon>Chordata</taxon>
        <taxon>Craniata</taxon>
        <taxon>Vertebrata</taxon>
        <taxon>Euteleostomi</taxon>
        <taxon>Archelosauria</taxon>
        <taxon>Testudinata</taxon>
        <taxon>Testudines</taxon>
        <taxon>Cryptodira</taxon>
        <taxon>Durocryptodira</taxon>
        <taxon>Americhelydia</taxon>
        <taxon>Chelonioidea</taxon>
        <taxon>Cheloniidae</taxon>
        <taxon>Chelonia</taxon>
    </lineage>
</organism>
<evidence type="ECO:0000313" key="2">
    <source>
        <dbReference type="Proteomes" id="UP000031443"/>
    </source>
</evidence>
<reference evidence="2" key="1">
    <citation type="journal article" date="2013" name="Nat. Genet.">
        <title>The draft genomes of soft-shell turtle and green sea turtle yield insights into the development and evolution of the turtle-specific body plan.</title>
        <authorList>
            <person name="Wang Z."/>
            <person name="Pascual-Anaya J."/>
            <person name="Zadissa A."/>
            <person name="Li W."/>
            <person name="Niimura Y."/>
            <person name="Huang Z."/>
            <person name="Li C."/>
            <person name="White S."/>
            <person name="Xiong Z."/>
            <person name="Fang D."/>
            <person name="Wang B."/>
            <person name="Ming Y."/>
            <person name="Chen Y."/>
            <person name="Zheng Y."/>
            <person name="Kuraku S."/>
            <person name="Pignatelli M."/>
            <person name="Herrero J."/>
            <person name="Beal K."/>
            <person name="Nozawa M."/>
            <person name="Li Q."/>
            <person name="Wang J."/>
            <person name="Zhang H."/>
            <person name="Yu L."/>
            <person name="Shigenobu S."/>
            <person name="Wang J."/>
            <person name="Liu J."/>
            <person name="Flicek P."/>
            <person name="Searle S."/>
            <person name="Wang J."/>
            <person name="Kuratani S."/>
            <person name="Yin Y."/>
            <person name="Aken B."/>
            <person name="Zhang G."/>
            <person name="Irie N."/>
        </authorList>
    </citation>
    <scope>NUCLEOTIDE SEQUENCE [LARGE SCALE GENOMIC DNA]</scope>
</reference>
<dbReference type="EMBL" id="KB561567">
    <property type="protein sequence ID" value="EMP28678.1"/>
    <property type="molecule type" value="Genomic_DNA"/>
</dbReference>
<dbReference type="Proteomes" id="UP000031443">
    <property type="component" value="Unassembled WGS sequence"/>
</dbReference>
<evidence type="ECO:0000313" key="1">
    <source>
        <dbReference type="EMBL" id="EMP28678.1"/>
    </source>
</evidence>